<evidence type="ECO:0000313" key="1">
    <source>
        <dbReference type="EMBL" id="EKC52189.1"/>
    </source>
</evidence>
<sequence>MYNIFNKIVRLFCLCVFLFGHSSADAQNKELPVDINPYFGPVGKQAVMPNAAGFIQRWLLLEPISVPVKSNVVFTDSYLKEIFHTQYFPKQMETVPKDGAVVKVGKEKLKWHALDSKLFNVKLFRFATSFKKPKYGVLFWAVTIIDCPEEMKDVRLSVGSNGASMWWLNGDEAVMLEGDRRMV</sequence>
<proteinExistence type="predicted"/>
<dbReference type="EMBL" id="AJWZ01009128">
    <property type="protein sequence ID" value="EKC52189.1"/>
    <property type="molecule type" value="Genomic_DNA"/>
</dbReference>
<accession>K1S9W8</accession>
<dbReference type="AlphaFoldDB" id="K1S9W8"/>
<gene>
    <name evidence="1" type="ORF">OBE_13215</name>
</gene>
<feature type="non-terminal residue" evidence="1">
    <location>
        <position position="183"/>
    </location>
</feature>
<comment type="caution">
    <text evidence="1">The sequence shown here is derived from an EMBL/GenBank/DDBJ whole genome shotgun (WGS) entry which is preliminary data.</text>
</comment>
<organism evidence="1">
    <name type="scientific">human gut metagenome</name>
    <dbReference type="NCBI Taxonomy" id="408170"/>
    <lineage>
        <taxon>unclassified sequences</taxon>
        <taxon>metagenomes</taxon>
        <taxon>organismal metagenomes</taxon>
    </lineage>
</organism>
<protein>
    <recommendedName>
        <fullName evidence="2">Acetylxylan esterase</fullName>
    </recommendedName>
</protein>
<name>K1S9W8_9ZZZZ</name>
<reference evidence="1" key="1">
    <citation type="journal article" date="2013" name="Environ. Microbiol.">
        <title>Microbiota from the distal guts of lean and obese adolescents exhibit partial functional redundancy besides clear differences in community structure.</title>
        <authorList>
            <person name="Ferrer M."/>
            <person name="Ruiz A."/>
            <person name="Lanza F."/>
            <person name="Haange S.B."/>
            <person name="Oberbach A."/>
            <person name="Till H."/>
            <person name="Bargiela R."/>
            <person name="Campoy C."/>
            <person name="Segura M.T."/>
            <person name="Richter M."/>
            <person name="von Bergen M."/>
            <person name="Seifert J."/>
            <person name="Suarez A."/>
        </authorList>
    </citation>
    <scope>NUCLEOTIDE SEQUENCE</scope>
</reference>
<evidence type="ECO:0008006" key="2">
    <source>
        <dbReference type="Google" id="ProtNLM"/>
    </source>
</evidence>